<feature type="compositionally biased region" description="Polar residues" evidence="1">
    <location>
        <begin position="944"/>
        <end position="966"/>
    </location>
</feature>
<feature type="region of interest" description="Disordered" evidence="1">
    <location>
        <begin position="886"/>
        <end position="920"/>
    </location>
</feature>
<feature type="region of interest" description="Disordered" evidence="1">
    <location>
        <begin position="559"/>
        <end position="758"/>
    </location>
</feature>
<feature type="region of interest" description="Disordered" evidence="1">
    <location>
        <begin position="484"/>
        <end position="505"/>
    </location>
</feature>
<sequence>MAGDLHQSSSASSGTSCNNTKPVPSSYTRQPNQSTGTFPSIRSPQIVDSLVSQVLSLRGFDATTPADARERDELAEALETAARFGLSRRQFSQALTQPHLFFRHFLEKQNEHGPSSSSGGVSLSVELNRSAFSSPERDTLSWRVWRENSEDLGLLRAVVSAHAWEVVDRIFPPSGASRSEGKGSRGGRRTESDFRLREILVSLLCQTCEALTDTQEEGGEFPAWVTVVRGSAADPACEGDPESPVVLFCNTETGLVSPEFPNAAAARFFVLFRESLMRRLGETCDPSSEVWNVLSRVTEEELRAESARKCAEWEGPLFSSEFSSDRIFFNATKETISRGDPREEIGRVSAVAVSLIPLAVSFDGRMEGAGREEREGCWDFLTGDHGAVSESRQKEMPRGFSGGEERRANCMGRLARGGTGREGHDTRRRGGDGRRPVDLSTTWGQPWRSNRSTRRDGQRLRLAPLRFSKFLAGASERNLALLRGESSSSGYSSSYSQDSLSASRSVSPEGHREFLRFSTQQLLSEDSIRDAALRLQVEEECRREEKKRKEDQRTLQLVERKLSRTVQESGTLSPSPKRHDQSPEWCSEGYDSLGESSLRRPAPQAAGKGGRVTFSHQIPQRGRGRGRGRGRRQERRILGGPPDSHFLLEASFIPHSVTSVSDPPTSPRTPTSPPCLALTDRDQEGPGDQGGHAGAQEDRDKSAGPCASAVVNSTKEESPLPQKKTTKGSKGPRRSSSVPLRASVSVSLSPRRKGQLVRARWARLSMALEEGRKRTPFFHTHSPDPHSNCTHPPIGPAGGFAPFVSPLAPPSPLPNTTAYLPRAQQGPRRGRKGIARGRPRPSGGAKELRQRSESLPSLHPAPPPGVEGKYVPAPLSTCAEDTAAVSLSVGGRGSLEKKEREEGEDSRKRRRQQREAVQRLHNQFPRAVQGALLLKSTAAPSLQERSLPSVQLPSLQQSGIQTQSPSVEHEKEHHPLVLSISHCEAGSRTKEKEGPGEKLKRGAAPCKSKAFQHPGPHGRSLSTPHLLNQAGAALLPFVPKKLGGGRQPGQLSPLRPVLEERASLKGSYCGRVGGVLSPSVQGAGKGAGAHMQRQRRDTKGKGKGKGEKKGVTVPQKDRGKETVMIQGDPEGTQGKVQRKERGTVERTSVCVNKEKEKEPYWAFSPHSVEYERHLLSVYTGASASSASD</sequence>
<dbReference type="EMBL" id="CDMZ01001203">
    <property type="protein sequence ID" value="CEM28919.1"/>
    <property type="molecule type" value="Genomic_DNA"/>
</dbReference>
<reference evidence="2" key="1">
    <citation type="submission" date="2014-11" db="EMBL/GenBank/DDBJ databases">
        <authorList>
            <person name="Otto D Thomas"/>
            <person name="Naeem Raeece"/>
        </authorList>
    </citation>
    <scope>NUCLEOTIDE SEQUENCE</scope>
</reference>
<evidence type="ECO:0000256" key="1">
    <source>
        <dbReference type="SAM" id="MobiDB-lite"/>
    </source>
</evidence>
<feature type="region of interest" description="Disordered" evidence="1">
    <location>
        <begin position="944"/>
        <end position="972"/>
    </location>
</feature>
<feature type="region of interest" description="Disordered" evidence="1">
    <location>
        <begin position="1080"/>
        <end position="1150"/>
    </location>
</feature>
<feature type="compositionally biased region" description="Polar residues" evidence="1">
    <location>
        <begin position="734"/>
        <end position="748"/>
    </location>
</feature>
<dbReference type="AlphaFoldDB" id="A0A0G4GH44"/>
<feature type="compositionally biased region" description="Basic and acidic residues" evidence="1">
    <location>
        <begin position="1094"/>
        <end position="1121"/>
    </location>
</feature>
<feature type="compositionally biased region" description="Polar residues" evidence="1">
    <location>
        <begin position="439"/>
        <end position="450"/>
    </location>
</feature>
<feature type="compositionally biased region" description="Basic residues" evidence="1">
    <location>
        <begin position="622"/>
        <end position="634"/>
    </location>
</feature>
<dbReference type="VEuPathDB" id="CryptoDB:Cvel_4695"/>
<feature type="compositionally biased region" description="Polar residues" evidence="1">
    <location>
        <begin position="17"/>
        <end position="41"/>
    </location>
</feature>
<evidence type="ECO:0000313" key="2">
    <source>
        <dbReference type="EMBL" id="CEM28919.1"/>
    </source>
</evidence>
<feature type="compositionally biased region" description="Basic and acidic residues" evidence="1">
    <location>
        <begin position="419"/>
        <end position="437"/>
    </location>
</feature>
<protein>
    <submittedName>
        <fullName evidence="2">Uncharacterized protein</fullName>
    </submittedName>
</protein>
<feature type="compositionally biased region" description="Basic residues" evidence="1">
    <location>
        <begin position="724"/>
        <end position="733"/>
    </location>
</feature>
<organism evidence="2">
    <name type="scientific">Chromera velia CCMP2878</name>
    <dbReference type="NCBI Taxonomy" id="1169474"/>
    <lineage>
        <taxon>Eukaryota</taxon>
        <taxon>Sar</taxon>
        <taxon>Alveolata</taxon>
        <taxon>Colpodellida</taxon>
        <taxon>Chromeraceae</taxon>
        <taxon>Chromera</taxon>
    </lineage>
</organism>
<feature type="region of interest" description="Disordered" evidence="1">
    <location>
        <begin position="778"/>
        <end position="872"/>
    </location>
</feature>
<gene>
    <name evidence="2" type="ORF">Cvel_4695</name>
</gene>
<feature type="region of interest" description="Disordered" evidence="1">
    <location>
        <begin position="414"/>
        <end position="456"/>
    </location>
</feature>
<name>A0A0G4GH44_9ALVE</name>
<feature type="compositionally biased region" description="Polar residues" evidence="1">
    <location>
        <begin position="564"/>
        <end position="574"/>
    </location>
</feature>
<feature type="region of interest" description="Disordered" evidence="1">
    <location>
        <begin position="1"/>
        <end position="41"/>
    </location>
</feature>
<feature type="compositionally biased region" description="Low complexity" evidence="1">
    <location>
        <begin position="486"/>
        <end position="505"/>
    </location>
</feature>
<feature type="compositionally biased region" description="Basic residues" evidence="1">
    <location>
        <begin position="828"/>
        <end position="839"/>
    </location>
</feature>
<proteinExistence type="predicted"/>
<feature type="compositionally biased region" description="Low complexity" evidence="1">
    <location>
        <begin position="654"/>
        <end position="663"/>
    </location>
</feature>
<feature type="compositionally biased region" description="Basic and acidic residues" evidence="1">
    <location>
        <begin position="894"/>
        <end position="918"/>
    </location>
</feature>
<accession>A0A0G4GH44</accession>
<feature type="compositionally biased region" description="Pro residues" evidence="1">
    <location>
        <begin position="664"/>
        <end position="673"/>
    </location>
</feature>